<evidence type="ECO:0000313" key="7">
    <source>
        <dbReference type="Proteomes" id="UP000035642"/>
    </source>
</evidence>
<evidence type="ECO:0000256" key="5">
    <source>
        <dbReference type="ARBA" id="ARBA00023136"/>
    </source>
</evidence>
<reference evidence="7" key="1">
    <citation type="submission" date="2012-09" db="EMBL/GenBank/DDBJ databases">
        <authorList>
            <person name="Martin A.A."/>
        </authorList>
    </citation>
    <scope>NUCLEOTIDE SEQUENCE</scope>
</reference>
<evidence type="ECO:0000313" key="8">
    <source>
        <dbReference type="WBParaSite" id="ACAC_0000845301-mRNA-1"/>
    </source>
</evidence>
<keyword evidence="4 6" id="KW-1133">Transmembrane helix</keyword>
<dbReference type="GO" id="GO:0000139">
    <property type="term" value="C:Golgi membrane"/>
    <property type="evidence" value="ECO:0007669"/>
    <property type="project" value="InterPro"/>
</dbReference>
<name>A0A0K0DCV1_ANGCA</name>
<comment type="subcellular location">
    <subcellularLocation>
        <location evidence="1">Membrane</location>
        <topology evidence="1">Multi-pass membrane protein</topology>
    </subcellularLocation>
</comment>
<accession>A0A0K0DCV1</accession>
<evidence type="ECO:0000256" key="3">
    <source>
        <dbReference type="ARBA" id="ARBA00022692"/>
    </source>
</evidence>
<dbReference type="GO" id="GO:0015165">
    <property type="term" value="F:pyrimidine nucleotide-sugar transmembrane transporter activity"/>
    <property type="evidence" value="ECO:0007669"/>
    <property type="project" value="InterPro"/>
</dbReference>
<dbReference type="AlphaFoldDB" id="A0A0K0DCV1"/>
<evidence type="ECO:0000256" key="4">
    <source>
        <dbReference type="ARBA" id="ARBA00022989"/>
    </source>
</evidence>
<evidence type="ECO:0000256" key="1">
    <source>
        <dbReference type="ARBA" id="ARBA00004141"/>
    </source>
</evidence>
<evidence type="ECO:0000256" key="6">
    <source>
        <dbReference type="SAM" id="Phobius"/>
    </source>
</evidence>
<dbReference type="WBParaSite" id="ACAC_0000845301-mRNA-1">
    <property type="protein sequence ID" value="ACAC_0000845301-mRNA-1"/>
    <property type="gene ID" value="ACAC_0000845301"/>
</dbReference>
<dbReference type="Proteomes" id="UP000035642">
    <property type="component" value="Unassembled WGS sequence"/>
</dbReference>
<keyword evidence="3 6" id="KW-0812">Transmembrane</keyword>
<reference evidence="8" key="2">
    <citation type="submission" date="2017-02" db="UniProtKB">
        <authorList>
            <consortium name="WormBaseParasite"/>
        </authorList>
    </citation>
    <scope>IDENTIFICATION</scope>
</reference>
<evidence type="ECO:0000256" key="2">
    <source>
        <dbReference type="ARBA" id="ARBA00022597"/>
    </source>
</evidence>
<keyword evidence="2" id="KW-0813">Transport</keyword>
<sequence length="47" mass="5500">MPLLTRYTRYRGKSDIFFTTVNVFVMELVKLCTCTALIIYSSNSVFR</sequence>
<dbReference type="Pfam" id="PF04142">
    <property type="entry name" value="Nuc_sug_transp"/>
    <property type="match status" value="1"/>
</dbReference>
<dbReference type="InterPro" id="IPR007271">
    <property type="entry name" value="Nuc_sug_transpt"/>
</dbReference>
<keyword evidence="7" id="KW-1185">Reference proteome</keyword>
<proteinExistence type="predicted"/>
<dbReference type="STRING" id="6313.A0A0K0DCV1"/>
<keyword evidence="5 6" id="KW-0472">Membrane</keyword>
<organism evidence="7 8">
    <name type="scientific">Angiostrongylus cantonensis</name>
    <name type="common">Rat lungworm</name>
    <dbReference type="NCBI Taxonomy" id="6313"/>
    <lineage>
        <taxon>Eukaryota</taxon>
        <taxon>Metazoa</taxon>
        <taxon>Ecdysozoa</taxon>
        <taxon>Nematoda</taxon>
        <taxon>Chromadorea</taxon>
        <taxon>Rhabditida</taxon>
        <taxon>Rhabditina</taxon>
        <taxon>Rhabditomorpha</taxon>
        <taxon>Strongyloidea</taxon>
        <taxon>Metastrongylidae</taxon>
        <taxon>Angiostrongylus</taxon>
    </lineage>
</organism>
<feature type="transmembrane region" description="Helical" evidence="6">
    <location>
        <begin position="16"/>
        <end position="40"/>
    </location>
</feature>
<protein>
    <submittedName>
        <fullName evidence="8">G-protein coupled receptors family 1 profile domain-containing protein</fullName>
    </submittedName>
</protein>
<keyword evidence="2" id="KW-0762">Sugar transport</keyword>